<feature type="signal peptide" evidence="1">
    <location>
        <begin position="1"/>
        <end position="21"/>
    </location>
</feature>
<organism evidence="3 4">
    <name type="scientific">Chionoecetes opilio</name>
    <name type="common">Atlantic snow crab</name>
    <name type="synonym">Cancer opilio</name>
    <dbReference type="NCBI Taxonomy" id="41210"/>
    <lineage>
        <taxon>Eukaryota</taxon>
        <taxon>Metazoa</taxon>
        <taxon>Ecdysozoa</taxon>
        <taxon>Arthropoda</taxon>
        <taxon>Crustacea</taxon>
        <taxon>Multicrustacea</taxon>
        <taxon>Malacostraca</taxon>
        <taxon>Eumalacostraca</taxon>
        <taxon>Eucarida</taxon>
        <taxon>Decapoda</taxon>
        <taxon>Pleocyemata</taxon>
        <taxon>Brachyura</taxon>
        <taxon>Eubrachyura</taxon>
        <taxon>Majoidea</taxon>
        <taxon>Majidae</taxon>
        <taxon>Chionoecetes</taxon>
    </lineage>
</organism>
<evidence type="ECO:0000313" key="3">
    <source>
        <dbReference type="EMBL" id="KAG0729547.1"/>
    </source>
</evidence>
<evidence type="ECO:0000259" key="2">
    <source>
        <dbReference type="Pfam" id="PF03067"/>
    </source>
</evidence>
<dbReference type="AlphaFoldDB" id="A0A8J4YL23"/>
<dbReference type="OrthoDB" id="64893at2759"/>
<dbReference type="EMBL" id="JACEEZ010001042">
    <property type="protein sequence ID" value="KAG0729547.1"/>
    <property type="molecule type" value="Genomic_DNA"/>
</dbReference>
<protein>
    <recommendedName>
        <fullName evidence="2">Chitin-binding type-4 domain-containing protein</fullName>
    </recommendedName>
</protein>
<dbReference type="Proteomes" id="UP000770661">
    <property type="component" value="Unassembled WGS sequence"/>
</dbReference>
<gene>
    <name evidence="3" type="ORF">GWK47_030073</name>
</gene>
<evidence type="ECO:0000313" key="4">
    <source>
        <dbReference type="Proteomes" id="UP000770661"/>
    </source>
</evidence>
<feature type="domain" description="Chitin-binding type-4" evidence="2">
    <location>
        <begin position="22"/>
        <end position="208"/>
    </location>
</feature>
<dbReference type="PANTHER" id="PTHR21113:SF4">
    <property type="entry name" value="CHITIN-BINDING TYPE-4 DOMAIN-CONTAINING PROTEIN"/>
    <property type="match status" value="1"/>
</dbReference>
<keyword evidence="1" id="KW-0732">Signal</keyword>
<sequence length="307" mass="33643">MEGTVWLRVLLLAVAVSICHGHGRLIEPPSRASAWRMGWPTPIDYNDNEGSCGGFSHQHQVNGGKCGVCGDGWEENPRPHEAPGGLYATGTLTRQYNQGQVITLTADITSNHRGYFEVRLCPDPKVEATQDCLDKHPLMLADGSGFKYKISLYTGKHTIQLVLPPTVVCTHCVLQWRYVAGNNWGVCPDGHGELGCGLQEEFRACADVTILPAYLRNGLPMPITPLNGHQERSTESHPKSIHTNEEGQHLPACRAVGMWKQLPGADVWCFKNCVHTPGRCPATHCECEPSLLEGPSGANFEMDLKSK</sequence>
<accession>A0A8J4YL23</accession>
<feature type="chain" id="PRO_5035165494" description="Chitin-binding type-4 domain-containing protein" evidence="1">
    <location>
        <begin position="22"/>
        <end position="307"/>
    </location>
</feature>
<evidence type="ECO:0000256" key="1">
    <source>
        <dbReference type="SAM" id="SignalP"/>
    </source>
</evidence>
<reference evidence="3" key="1">
    <citation type="submission" date="2020-07" db="EMBL/GenBank/DDBJ databases">
        <title>The High-quality genome of the commercially important snow crab, Chionoecetes opilio.</title>
        <authorList>
            <person name="Jeong J.-H."/>
            <person name="Ryu S."/>
        </authorList>
    </citation>
    <scope>NUCLEOTIDE SEQUENCE</scope>
    <source>
        <strain evidence="3">MADBK_172401_WGS</strain>
        <tissue evidence="3">Digestive gland</tissue>
    </source>
</reference>
<dbReference type="InterPro" id="IPR004302">
    <property type="entry name" value="Cellulose/chitin-bd_N"/>
</dbReference>
<dbReference type="Pfam" id="PF03067">
    <property type="entry name" value="LPMO_10"/>
    <property type="match status" value="1"/>
</dbReference>
<name>A0A8J4YL23_CHIOP</name>
<keyword evidence="4" id="KW-1185">Reference proteome</keyword>
<dbReference type="PANTHER" id="PTHR21113">
    <property type="entry name" value="AGAP001705-PA"/>
    <property type="match status" value="1"/>
</dbReference>
<proteinExistence type="predicted"/>
<comment type="caution">
    <text evidence="3">The sequence shown here is derived from an EMBL/GenBank/DDBJ whole genome shotgun (WGS) entry which is preliminary data.</text>
</comment>